<gene>
    <name evidence="2" type="ORF">M9Y10_022001</name>
</gene>
<reference evidence="2 3" key="1">
    <citation type="submission" date="2024-04" db="EMBL/GenBank/DDBJ databases">
        <title>Tritrichomonas musculus Genome.</title>
        <authorList>
            <person name="Alves-Ferreira E."/>
            <person name="Grigg M."/>
            <person name="Lorenzi H."/>
            <person name="Galac M."/>
        </authorList>
    </citation>
    <scope>NUCLEOTIDE SEQUENCE [LARGE SCALE GENOMIC DNA]</scope>
    <source>
        <strain evidence="2 3">EAF2021</strain>
    </source>
</reference>
<dbReference type="EMBL" id="JAPFFF010000003">
    <property type="protein sequence ID" value="KAK8893578.1"/>
    <property type="molecule type" value="Genomic_DNA"/>
</dbReference>
<sequence length="199" mass="22243">MIKCQHSLPLQTLISIKLTKTSQGSVISTSTVHVNINDPISKIFDLIGNANRQSRLSFNGQVLCPNLSFAFYNIHNNDTIVINSIPIPASGSLADILPNLPLKDHSSHQVFVAAPRPIPISHKRPLLPSNSFNIYKNCKISNSESAKCIYSERYNFQNQNQDQDQQPQTQSSDIPTEIENVKKFEKEGDQLLENELSTN</sequence>
<evidence type="ECO:0008006" key="4">
    <source>
        <dbReference type="Google" id="ProtNLM"/>
    </source>
</evidence>
<accession>A0ABR2KRA9</accession>
<feature type="region of interest" description="Disordered" evidence="1">
    <location>
        <begin position="157"/>
        <end position="179"/>
    </location>
</feature>
<evidence type="ECO:0000313" key="3">
    <source>
        <dbReference type="Proteomes" id="UP001470230"/>
    </source>
</evidence>
<protein>
    <recommendedName>
        <fullName evidence="4">Ubiquitin-like domain-containing protein</fullName>
    </recommendedName>
</protein>
<dbReference type="Gene3D" id="3.10.20.90">
    <property type="entry name" value="Phosphatidylinositol 3-kinase Catalytic Subunit, Chain A, domain 1"/>
    <property type="match status" value="1"/>
</dbReference>
<dbReference type="Proteomes" id="UP001470230">
    <property type="component" value="Unassembled WGS sequence"/>
</dbReference>
<dbReference type="InterPro" id="IPR029071">
    <property type="entry name" value="Ubiquitin-like_domsf"/>
</dbReference>
<dbReference type="SUPFAM" id="SSF54236">
    <property type="entry name" value="Ubiquitin-like"/>
    <property type="match status" value="1"/>
</dbReference>
<comment type="caution">
    <text evidence="2">The sequence shown here is derived from an EMBL/GenBank/DDBJ whole genome shotgun (WGS) entry which is preliminary data.</text>
</comment>
<proteinExistence type="predicted"/>
<name>A0ABR2KRA9_9EUKA</name>
<keyword evidence="3" id="KW-1185">Reference proteome</keyword>
<evidence type="ECO:0000256" key="1">
    <source>
        <dbReference type="SAM" id="MobiDB-lite"/>
    </source>
</evidence>
<evidence type="ECO:0000313" key="2">
    <source>
        <dbReference type="EMBL" id="KAK8893578.1"/>
    </source>
</evidence>
<feature type="compositionally biased region" description="Low complexity" evidence="1">
    <location>
        <begin position="157"/>
        <end position="175"/>
    </location>
</feature>
<organism evidence="2 3">
    <name type="scientific">Tritrichomonas musculus</name>
    <dbReference type="NCBI Taxonomy" id="1915356"/>
    <lineage>
        <taxon>Eukaryota</taxon>
        <taxon>Metamonada</taxon>
        <taxon>Parabasalia</taxon>
        <taxon>Tritrichomonadida</taxon>
        <taxon>Tritrichomonadidae</taxon>
        <taxon>Tritrichomonas</taxon>
    </lineage>
</organism>